<reference evidence="5" key="1">
    <citation type="submission" date="2020-07" db="EMBL/GenBank/DDBJ databases">
        <title>Huge and variable diversity of episymbiotic CPR bacteria and DPANN archaea in groundwater ecosystems.</title>
        <authorList>
            <person name="He C.Y."/>
            <person name="Keren R."/>
            <person name="Whittaker M."/>
            <person name="Farag I.F."/>
            <person name="Doudna J."/>
            <person name="Cate J.H.D."/>
            <person name="Banfield J.F."/>
        </authorList>
    </citation>
    <scope>NUCLEOTIDE SEQUENCE</scope>
    <source>
        <strain evidence="5">NC_groundwater_763_Ag_S-0.2um_68_21</strain>
    </source>
</reference>
<sequence length="153" mass="17043">MDAQTAIAGLNKILSLEYSAMLQHLQHSYLVQGKERAYLRGFFRGMAEGSFKGHTKQVGEKIVALGGLPTVEPAPIRQSADVTEMLQQALEAERAAQEAQKELLAKVQDDVPLRVMLEEMIRDEQEEIEQLEMLLAQKKPVISAKVVRLTKSA</sequence>
<comment type="caution">
    <text evidence="5">The sequence shown here is derived from an EMBL/GenBank/DDBJ whole genome shotgun (WGS) entry which is preliminary data.</text>
</comment>
<dbReference type="EMBL" id="JACPUR010000034">
    <property type="protein sequence ID" value="MBI3128657.1"/>
    <property type="molecule type" value="Genomic_DNA"/>
</dbReference>
<evidence type="ECO:0000256" key="2">
    <source>
        <dbReference type="ARBA" id="ARBA00023004"/>
    </source>
</evidence>
<feature type="domain" description="Ferritin-like diiron" evidence="4">
    <location>
        <begin position="1"/>
        <end position="142"/>
    </location>
</feature>
<keyword evidence="1" id="KW-0409">Iron storage</keyword>
<dbReference type="GO" id="GO:0005829">
    <property type="term" value="C:cytosol"/>
    <property type="evidence" value="ECO:0007669"/>
    <property type="project" value="TreeGrafter"/>
</dbReference>
<dbReference type="InterPro" id="IPR009040">
    <property type="entry name" value="Ferritin-like_diiron"/>
</dbReference>
<dbReference type="PANTHER" id="PTHR30295:SF0">
    <property type="entry name" value="BACTERIOFERRITIN"/>
    <property type="match status" value="1"/>
</dbReference>
<dbReference type="GO" id="GO:0004322">
    <property type="term" value="F:ferroxidase activity"/>
    <property type="evidence" value="ECO:0007669"/>
    <property type="project" value="TreeGrafter"/>
</dbReference>
<dbReference type="SUPFAM" id="SSF47240">
    <property type="entry name" value="Ferritin-like"/>
    <property type="match status" value="1"/>
</dbReference>
<dbReference type="GO" id="GO:0020037">
    <property type="term" value="F:heme binding"/>
    <property type="evidence" value="ECO:0007669"/>
    <property type="project" value="TreeGrafter"/>
</dbReference>
<organism evidence="5 6">
    <name type="scientific">Tectimicrobiota bacterium</name>
    <dbReference type="NCBI Taxonomy" id="2528274"/>
    <lineage>
        <taxon>Bacteria</taxon>
        <taxon>Pseudomonadati</taxon>
        <taxon>Nitrospinota/Tectimicrobiota group</taxon>
        <taxon>Candidatus Tectimicrobiota</taxon>
    </lineage>
</organism>
<gene>
    <name evidence="5" type="ORF">HYZ11_13720</name>
</gene>
<dbReference type="InterPro" id="IPR009078">
    <property type="entry name" value="Ferritin-like_SF"/>
</dbReference>
<accession>A0A932I2N3</accession>
<dbReference type="Proteomes" id="UP000782312">
    <property type="component" value="Unassembled WGS sequence"/>
</dbReference>
<feature type="coiled-coil region" evidence="3">
    <location>
        <begin position="82"/>
        <end position="137"/>
    </location>
</feature>
<evidence type="ECO:0000256" key="3">
    <source>
        <dbReference type="SAM" id="Coils"/>
    </source>
</evidence>
<dbReference type="GO" id="GO:0006879">
    <property type="term" value="P:intracellular iron ion homeostasis"/>
    <property type="evidence" value="ECO:0007669"/>
    <property type="project" value="UniProtKB-KW"/>
</dbReference>
<dbReference type="AlphaFoldDB" id="A0A932I2N3"/>
<name>A0A932I2N3_UNCTE</name>
<keyword evidence="3" id="KW-0175">Coiled coil</keyword>
<proteinExistence type="predicted"/>
<protein>
    <submittedName>
        <fullName evidence="5">Ferritin-like domain-containing protein</fullName>
    </submittedName>
</protein>
<dbReference type="InterPro" id="IPR008331">
    <property type="entry name" value="Ferritin_DPS_dom"/>
</dbReference>
<keyword evidence="2" id="KW-0408">Iron</keyword>
<evidence type="ECO:0000313" key="5">
    <source>
        <dbReference type="EMBL" id="MBI3128657.1"/>
    </source>
</evidence>
<evidence type="ECO:0000256" key="1">
    <source>
        <dbReference type="ARBA" id="ARBA00022434"/>
    </source>
</evidence>
<dbReference type="PROSITE" id="PS50905">
    <property type="entry name" value="FERRITIN_LIKE"/>
    <property type="match status" value="1"/>
</dbReference>
<dbReference type="GO" id="GO:0008199">
    <property type="term" value="F:ferric iron binding"/>
    <property type="evidence" value="ECO:0007669"/>
    <property type="project" value="InterPro"/>
</dbReference>
<evidence type="ECO:0000313" key="6">
    <source>
        <dbReference type="Proteomes" id="UP000782312"/>
    </source>
</evidence>
<dbReference type="CDD" id="cd00657">
    <property type="entry name" value="Ferritin_like"/>
    <property type="match status" value="1"/>
</dbReference>
<dbReference type="Pfam" id="PF00210">
    <property type="entry name" value="Ferritin"/>
    <property type="match status" value="1"/>
</dbReference>
<evidence type="ECO:0000259" key="4">
    <source>
        <dbReference type="PROSITE" id="PS50905"/>
    </source>
</evidence>
<dbReference type="PANTHER" id="PTHR30295">
    <property type="entry name" value="BACTERIOFERRITIN"/>
    <property type="match status" value="1"/>
</dbReference>
<dbReference type="InterPro" id="IPR012347">
    <property type="entry name" value="Ferritin-like"/>
</dbReference>
<dbReference type="Gene3D" id="1.20.1260.10">
    <property type="match status" value="1"/>
</dbReference>